<dbReference type="PROSITE" id="PS51186">
    <property type="entry name" value="GNAT"/>
    <property type="match status" value="1"/>
</dbReference>
<dbReference type="GO" id="GO:0016747">
    <property type="term" value="F:acyltransferase activity, transferring groups other than amino-acyl groups"/>
    <property type="evidence" value="ECO:0007669"/>
    <property type="project" value="InterPro"/>
</dbReference>
<proteinExistence type="predicted"/>
<dbReference type="SUPFAM" id="SSF55729">
    <property type="entry name" value="Acyl-CoA N-acyltransferases (Nat)"/>
    <property type="match status" value="1"/>
</dbReference>
<dbReference type="EMBL" id="WQKZ01000003">
    <property type="protein sequence ID" value="MVN77053.1"/>
    <property type="molecule type" value="Genomic_DNA"/>
</dbReference>
<evidence type="ECO:0000313" key="3">
    <source>
        <dbReference type="Proteomes" id="UP000441336"/>
    </source>
</evidence>
<protein>
    <submittedName>
        <fullName evidence="2">GNAT family N-acetyltransferase</fullName>
    </submittedName>
</protein>
<dbReference type="Proteomes" id="UP000441336">
    <property type="component" value="Unassembled WGS sequence"/>
</dbReference>
<gene>
    <name evidence="2" type="ORF">GO988_12020</name>
</gene>
<accession>A0A7K1TF64</accession>
<organism evidence="2 3">
    <name type="scientific">Hymenobacter ginkgonis</name>
    <dbReference type="NCBI Taxonomy" id="2682976"/>
    <lineage>
        <taxon>Bacteria</taxon>
        <taxon>Pseudomonadati</taxon>
        <taxon>Bacteroidota</taxon>
        <taxon>Cytophagia</taxon>
        <taxon>Cytophagales</taxon>
        <taxon>Hymenobacteraceae</taxon>
        <taxon>Hymenobacter</taxon>
    </lineage>
</organism>
<keyword evidence="3" id="KW-1185">Reference proteome</keyword>
<dbReference type="AlphaFoldDB" id="A0A7K1TF64"/>
<sequence>MTPPTIETARLRLRAHRATDFAPFVAMWQQPQFYQYLSGQPLPPEEVWTKLLRHAGLWYLQGFGYWAVEEKATGEFIGAVGFGEWQRAMEPSLVGWPEIGWVLAPHTHGRGYATEAVRAALAWGDAAFTQPRTVCIIDVANKPSRGLAEKLGYQEFGRTIYKNCPIVLLERFAAK</sequence>
<evidence type="ECO:0000313" key="2">
    <source>
        <dbReference type="EMBL" id="MVN77053.1"/>
    </source>
</evidence>
<dbReference type="InterPro" id="IPR000182">
    <property type="entry name" value="GNAT_dom"/>
</dbReference>
<dbReference type="RefSeq" id="WP_157565716.1">
    <property type="nucleotide sequence ID" value="NZ_WQKZ01000003.1"/>
</dbReference>
<dbReference type="Gene3D" id="3.40.630.30">
    <property type="match status" value="1"/>
</dbReference>
<reference evidence="2 3" key="1">
    <citation type="submission" date="2019-12" db="EMBL/GenBank/DDBJ databases">
        <title>Hymenobacter sp. HMF4947 Genome sequencing and assembly.</title>
        <authorList>
            <person name="Kang H."/>
            <person name="Cha I."/>
            <person name="Kim H."/>
            <person name="Joh K."/>
        </authorList>
    </citation>
    <scope>NUCLEOTIDE SEQUENCE [LARGE SCALE GENOMIC DNA]</scope>
    <source>
        <strain evidence="2 3">HMF4947</strain>
    </source>
</reference>
<name>A0A7K1TF64_9BACT</name>
<keyword evidence="2" id="KW-0808">Transferase</keyword>
<evidence type="ECO:0000259" key="1">
    <source>
        <dbReference type="PROSITE" id="PS51186"/>
    </source>
</evidence>
<feature type="domain" description="N-acetyltransferase" evidence="1">
    <location>
        <begin position="11"/>
        <end position="174"/>
    </location>
</feature>
<dbReference type="InterPro" id="IPR016181">
    <property type="entry name" value="Acyl_CoA_acyltransferase"/>
</dbReference>
<dbReference type="Pfam" id="PF13302">
    <property type="entry name" value="Acetyltransf_3"/>
    <property type="match status" value="1"/>
</dbReference>
<dbReference type="PANTHER" id="PTHR43792">
    <property type="entry name" value="GNAT FAMILY, PUTATIVE (AFU_ORTHOLOGUE AFUA_3G00765)-RELATED-RELATED"/>
    <property type="match status" value="1"/>
</dbReference>
<dbReference type="InterPro" id="IPR051531">
    <property type="entry name" value="N-acetyltransferase"/>
</dbReference>
<comment type="caution">
    <text evidence="2">The sequence shown here is derived from an EMBL/GenBank/DDBJ whole genome shotgun (WGS) entry which is preliminary data.</text>
</comment>
<dbReference type="PANTHER" id="PTHR43792:SF16">
    <property type="entry name" value="N-ACETYLTRANSFERASE DOMAIN-CONTAINING PROTEIN"/>
    <property type="match status" value="1"/>
</dbReference>